<organism evidence="5 6">
    <name type="scientific">Halobacteriovorax marinus</name>
    <dbReference type="NCBI Taxonomy" id="97084"/>
    <lineage>
        <taxon>Bacteria</taxon>
        <taxon>Pseudomonadati</taxon>
        <taxon>Bdellovibrionota</taxon>
        <taxon>Bacteriovoracia</taxon>
        <taxon>Bacteriovoracales</taxon>
        <taxon>Halobacteriovoraceae</taxon>
        <taxon>Halobacteriovorax</taxon>
    </lineage>
</organism>
<dbReference type="SMART" id="SM00342">
    <property type="entry name" value="HTH_ARAC"/>
    <property type="match status" value="1"/>
</dbReference>
<evidence type="ECO:0000256" key="2">
    <source>
        <dbReference type="ARBA" id="ARBA00023125"/>
    </source>
</evidence>
<dbReference type="Proteomes" id="UP000196531">
    <property type="component" value="Unassembled WGS sequence"/>
</dbReference>
<evidence type="ECO:0000259" key="4">
    <source>
        <dbReference type="PROSITE" id="PS01124"/>
    </source>
</evidence>
<keyword evidence="3" id="KW-0804">Transcription</keyword>
<dbReference type="Pfam" id="PF12833">
    <property type="entry name" value="HTH_18"/>
    <property type="match status" value="1"/>
</dbReference>
<dbReference type="SUPFAM" id="SSF46689">
    <property type="entry name" value="Homeodomain-like"/>
    <property type="match status" value="1"/>
</dbReference>
<dbReference type="GO" id="GO:0000976">
    <property type="term" value="F:transcription cis-regulatory region binding"/>
    <property type="evidence" value="ECO:0007669"/>
    <property type="project" value="TreeGrafter"/>
</dbReference>
<evidence type="ECO:0000256" key="3">
    <source>
        <dbReference type="ARBA" id="ARBA00023163"/>
    </source>
</evidence>
<dbReference type="InterPro" id="IPR009057">
    <property type="entry name" value="Homeodomain-like_sf"/>
</dbReference>
<name>A0A1Y5FD59_9BACT</name>
<dbReference type="PANTHER" id="PTHR47894:SF4">
    <property type="entry name" value="HTH-TYPE TRANSCRIPTIONAL REGULATOR GADX"/>
    <property type="match status" value="1"/>
</dbReference>
<dbReference type="AlphaFoldDB" id="A0A1Y5FD59"/>
<evidence type="ECO:0000256" key="1">
    <source>
        <dbReference type="ARBA" id="ARBA00023015"/>
    </source>
</evidence>
<gene>
    <name evidence="5" type="ORF">A9Q84_11220</name>
</gene>
<keyword evidence="1" id="KW-0805">Transcription regulation</keyword>
<dbReference type="PANTHER" id="PTHR47894">
    <property type="entry name" value="HTH-TYPE TRANSCRIPTIONAL REGULATOR GADX"/>
    <property type="match status" value="1"/>
</dbReference>
<protein>
    <submittedName>
        <fullName evidence="5">AraC family transcriptional regulator</fullName>
    </submittedName>
</protein>
<sequence>MNNLIKTVKESSKQTTPLPFSVYSSVKEQHIFNVPIIRPLLVFVLSGVKRLGKQSEVIAPAGSFVFLSNSSSLDMRNIPNDEEYLALLIEFDYSDFNNIQNKSVKPRNTLQGDITLDLEKTITQFIEWSYFAPPEMWSLRKQEILQFMYYSGVENINSVAEAPSFGHEINSIISNDLSKDIGLDVLCSNLGVSESTLRRKLKSEGTSLQEIKDQARLGLGLHLIQTTLEPIGIIAGLCGYQSQSRFTDKFKQLFNITPSELRKTRMTD</sequence>
<evidence type="ECO:0000313" key="5">
    <source>
        <dbReference type="EMBL" id="OUR96899.1"/>
    </source>
</evidence>
<comment type="caution">
    <text evidence="5">The sequence shown here is derived from an EMBL/GenBank/DDBJ whole genome shotgun (WGS) entry which is preliminary data.</text>
</comment>
<dbReference type="InterPro" id="IPR018060">
    <property type="entry name" value="HTH_AraC"/>
</dbReference>
<proteinExistence type="predicted"/>
<feature type="domain" description="HTH araC/xylS-type" evidence="4">
    <location>
        <begin position="167"/>
        <end position="264"/>
    </location>
</feature>
<dbReference type="GO" id="GO:0005829">
    <property type="term" value="C:cytosol"/>
    <property type="evidence" value="ECO:0007669"/>
    <property type="project" value="TreeGrafter"/>
</dbReference>
<keyword evidence="2" id="KW-0238">DNA-binding</keyword>
<dbReference type="PROSITE" id="PS01124">
    <property type="entry name" value="HTH_ARAC_FAMILY_2"/>
    <property type="match status" value="1"/>
</dbReference>
<reference evidence="6" key="1">
    <citation type="journal article" date="2017" name="Proc. Natl. Acad. Sci. U.S.A.">
        <title>Simulation of Deepwater Horizon oil plume reveals substrate specialization within a complex community of hydrocarbon-degraders.</title>
        <authorList>
            <person name="Hu P."/>
            <person name="Dubinsky E.A."/>
            <person name="Probst A.J."/>
            <person name="Wang J."/>
            <person name="Sieber C.M.K."/>
            <person name="Tom L.M."/>
            <person name="Gardinali P."/>
            <person name="Banfield J.F."/>
            <person name="Atlas R.M."/>
            <person name="Andersen G.L."/>
        </authorList>
    </citation>
    <scope>NUCLEOTIDE SEQUENCE [LARGE SCALE GENOMIC DNA]</scope>
</reference>
<accession>A0A1Y5FD59</accession>
<evidence type="ECO:0000313" key="6">
    <source>
        <dbReference type="Proteomes" id="UP000196531"/>
    </source>
</evidence>
<dbReference type="EMBL" id="MAAO01000006">
    <property type="protein sequence ID" value="OUR96899.1"/>
    <property type="molecule type" value="Genomic_DNA"/>
</dbReference>
<dbReference type="Gene3D" id="1.10.10.60">
    <property type="entry name" value="Homeodomain-like"/>
    <property type="match status" value="1"/>
</dbReference>
<dbReference type="GO" id="GO:0003700">
    <property type="term" value="F:DNA-binding transcription factor activity"/>
    <property type="evidence" value="ECO:0007669"/>
    <property type="project" value="InterPro"/>
</dbReference>